<dbReference type="PANTHER" id="PTHR47106:SF1">
    <property type="entry name" value="COILED-COIL-HELIX-COILED-COIL-HELIX DOMAIN-CONTAINING PROTEIN 5"/>
    <property type="match status" value="1"/>
</dbReference>
<reference evidence="2" key="1">
    <citation type="submission" date="2019-04" db="EMBL/GenBank/DDBJ databases">
        <title>Genome assembly of Zosterops borbonicus 15179.</title>
        <authorList>
            <person name="Leroy T."/>
            <person name="Anselmetti Y."/>
            <person name="Tilak M.-K."/>
            <person name="Nabholz B."/>
        </authorList>
    </citation>
    <scope>NUCLEOTIDE SEQUENCE</scope>
    <source>
        <strain evidence="2">HGM_15179</strain>
        <tissue evidence="2">Muscle</tissue>
    </source>
</reference>
<feature type="domain" description="IMS import disulfide relay-system CHCH-CHCH-like Cx9C" evidence="1">
    <location>
        <begin position="68"/>
        <end position="112"/>
    </location>
</feature>
<dbReference type="InterPro" id="IPR052848">
    <property type="entry name" value="CHCH_domain-containing_protein"/>
</dbReference>
<comment type="caution">
    <text evidence="2">The sequence shown here is derived from an EMBL/GenBank/DDBJ whole genome shotgun (WGS) entry which is preliminary data.</text>
</comment>
<accession>A0A8K1D6M3</accession>
<evidence type="ECO:0000313" key="2">
    <source>
        <dbReference type="EMBL" id="TRZ06840.1"/>
    </source>
</evidence>
<dbReference type="Gene3D" id="1.10.287.2900">
    <property type="match status" value="2"/>
</dbReference>
<dbReference type="EMBL" id="SWJQ01002136">
    <property type="protein sequence ID" value="TRZ06840.1"/>
    <property type="molecule type" value="Genomic_DNA"/>
</dbReference>
<dbReference type="GO" id="GO:0045333">
    <property type="term" value="P:cellular respiration"/>
    <property type="evidence" value="ECO:0007669"/>
    <property type="project" value="TreeGrafter"/>
</dbReference>
<sequence length="177" mass="19157">MRRARLSRLGAGACAERESGGSEGVAHAQNERVAEVKRWRRRRHGGAGCPCVTVPVTNVTVIVPREALAITARLCGPELERYGRCVAESPGRWHQDCHQLSLSVTNCAQNHPLVRQIRRDCSDSFAAFERCLRERPGDVTHCGPHVTQFLLCAQNVTQGLTPGPPMGATPGDTPTGG</sequence>
<dbReference type="PROSITE" id="PS51808">
    <property type="entry name" value="CHCH"/>
    <property type="match status" value="1"/>
</dbReference>
<dbReference type="PANTHER" id="PTHR47106">
    <property type="entry name" value="COILED-COIL-HELIX-COILED-COIL-HELIX DOMAIN-CONTAINING PROTEIN 5"/>
    <property type="match status" value="1"/>
</dbReference>
<keyword evidence="3" id="KW-1185">Reference proteome</keyword>
<name>A0A8K1D6M3_9PASS</name>
<dbReference type="InterPro" id="IPR031731">
    <property type="entry name" value="CX9C"/>
</dbReference>
<dbReference type="OrthoDB" id="2581252at2759"/>
<evidence type="ECO:0000259" key="1">
    <source>
        <dbReference type="Pfam" id="PF16860"/>
    </source>
</evidence>
<organism evidence="2 3">
    <name type="scientific">Zosterops borbonicus</name>
    <dbReference type="NCBI Taxonomy" id="364589"/>
    <lineage>
        <taxon>Eukaryota</taxon>
        <taxon>Metazoa</taxon>
        <taxon>Chordata</taxon>
        <taxon>Craniata</taxon>
        <taxon>Vertebrata</taxon>
        <taxon>Euteleostomi</taxon>
        <taxon>Archelosauria</taxon>
        <taxon>Archosauria</taxon>
        <taxon>Dinosauria</taxon>
        <taxon>Saurischia</taxon>
        <taxon>Theropoda</taxon>
        <taxon>Coelurosauria</taxon>
        <taxon>Aves</taxon>
        <taxon>Neognathae</taxon>
        <taxon>Neoaves</taxon>
        <taxon>Telluraves</taxon>
        <taxon>Australaves</taxon>
        <taxon>Passeriformes</taxon>
        <taxon>Sylvioidea</taxon>
        <taxon>Zosteropidae</taxon>
        <taxon>Zosterops</taxon>
    </lineage>
</organism>
<dbReference type="Proteomes" id="UP000796761">
    <property type="component" value="Unassembled WGS sequence"/>
</dbReference>
<gene>
    <name evidence="2" type="ORF">HGM15179_020267</name>
</gene>
<dbReference type="GO" id="GO:0005758">
    <property type="term" value="C:mitochondrial intermembrane space"/>
    <property type="evidence" value="ECO:0007669"/>
    <property type="project" value="TreeGrafter"/>
</dbReference>
<dbReference type="Pfam" id="PF16860">
    <property type="entry name" value="CX9C"/>
    <property type="match status" value="1"/>
</dbReference>
<evidence type="ECO:0000313" key="3">
    <source>
        <dbReference type="Proteomes" id="UP000796761"/>
    </source>
</evidence>
<protein>
    <recommendedName>
        <fullName evidence="1">IMS import disulfide relay-system CHCH-CHCH-like Cx9C domain-containing protein</fullName>
    </recommendedName>
</protein>
<dbReference type="AlphaFoldDB" id="A0A8K1D6M3"/>
<proteinExistence type="predicted"/>